<dbReference type="SUPFAM" id="SSF51735">
    <property type="entry name" value="NAD(P)-binding Rossmann-fold domains"/>
    <property type="match status" value="1"/>
</dbReference>
<sequence>MDNKWDIIAEIPDLTGKVAIVTGAKYIDCSRWKGTIADHKSSSPQGIGYHIAHQLAIKGAKIYVGARNREKSQHAIDEMLQSTPSLNQERLVPLAMDLNNFQQVQSTAGGILEREERLDILVNNATRMSMPLHKDQHGISISFGTNFLGPYLFTTELLPLLKKTARLAPGVRIVNVSSRVHLALPTGVQFSSLDDFNRDFGSEDDHQSNRLRYGLSKLAMVLFSKEIQRRANEDGIPIVATSMHPGGVRTDGVTRYFGEGNDRLKDLLTPLDGALTPLFAAAHPLPFIERGMYGGAYLVPFGEIGKTSEDGENEQLAKELWGTSERVLKDVLYPSL</sequence>
<comment type="caution">
    <text evidence="4">The sequence shown here is derived from an EMBL/GenBank/DDBJ whole genome shotgun (WGS) entry which is preliminary data.</text>
</comment>
<evidence type="ECO:0000256" key="3">
    <source>
        <dbReference type="ARBA" id="ARBA00023002"/>
    </source>
</evidence>
<reference evidence="4 5" key="1">
    <citation type="submission" date="2015-02" db="EMBL/GenBank/DDBJ databases">
        <title>Draft genome sequence of Aspergillus parasiticus SU-1.</title>
        <authorList>
            <person name="Yu J."/>
            <person name="Fedorova N."/>
            <person name="Yin Y."/>
            <person name="Losada L."/>
            <person name="Zafar N."/>
            <person name="Taujale R."/>
            <person name="Ehrlich K.C."/>
            <person name="Bhatnagar D."/>
            <person name="Cleveland T.E."/>
            <person name="Bennett J.W."/>
            <person name="Nierman W.C."/>
        </authorList>
    </citation>
    <scope>NUCLEOTIDE SEQUENCE [LARGE SCALE GENOMIC DNA]</scope>
    <source>
        <strain evidence="5">ATCC 56775 / NRRL 5862 / SRRC 143 / SU-1</strain>
    </source>
</reference>
<evidence type="ECO:0000313" key="4">
    <source>
        <dbReference type="EMBL" id="KJK66275.1"/>
    </source>
</evidence>
<dbReference type="AlphaFoldDB" id="A0A0F0IEY1"/>
<protein>
    <submittedName>
        <fullName evidence="4">Retinol dehydrogenase</fullName>
    </submittedName>
</protein>
<dbReference type="PANTHER" id="PTHR24320">
    <property type="entry name" value="RETINOL DEHYDROGENASE"/>
    <property type="match status" value="1"/>
</dbReference>
<dbReference type="STRING" id="1403190.A0A0F0IEY1"/>
<keyword evidence="2" id="KW-0521">NADP</keyword>
<dbReference type="PANTHER" id="PTHR24320:SF282">
    <property type="entry name" value="WW DOMAIN-CONTAINING OXIDOREDUCTASE"/>
    <property type="match status" value="1"/>
</dbReference>
<organism evidence="4 5">
    <name type="scientific">Aspergillus parasiticus (strain ATCC 56775 / NRRL 5862 / SRRC 143 / SU-1)</name>
    <dbReference type="NCBI Taxonomy" id="1403190"/>
    <lineage>
        <taxon>Eukaryota</taxon>
        <taxon>Fungi</taxon>
        <taxon>Dikarya</taxon>
        <taxon>Ascomycota</taxon>
        <taxon>Pezizomycotina</taxon>
        <taxon>Eurotiomycetes</taxon>
        <taxon>Eurotiomycetidae</taxon>
        <taxon>Eurotiales</taxon>
        <taxon>Aspergillaceae</taxon>
        <taxon>Aspergillus</taxon>
        <taxon>Aspergillus subgen. Circumdati</taxon>
    </lineage>
</organism>
<proteinExistence type="inferred from homology"/>
<dbReference type="OrthoDB" id="191139at2759"/>
<evidence type="ECO:0000256" key="1">
    <source>
        <dbReference type="ARBA" id="ARBA00006484"/>
    </source>
</evidence>
<evidence type="ECO:0000256" key="2">
    <source>
        <dbReference type="ARBA" id="ARBA00022857"/>
    </source>
</evidence>
<evidence type="ECO:0000313" key="5">
    <source>
        <dbReference type="Proteomes" id="UP000033540"/>
    </source>
</evidence>
<dbReference type="GO" id="GO:0016491">
    <property type="term" value="F:oxidoreductase activity"/>
    <property type="evidence" value="ECO:0007669"/>
    <property type="project" value="UniProtKB-KW"/>
</dbReference>
<accession>A0A0F0IEY1</accession>
<dbReference type="InterPro" id="IPR002347">
    <property type="entry name" value="SDR_fam"/>
</dbReference>
<keyword evidence="3" id="KW-0560">Oxidoreductase</keyword>
<dbReference type="InterPro" id="IPR036291">
    <property type="entry name" value="NAD(P)-bd_dom_sf"/>
</dbReference>
<comment type="similarity">
    <text evidence="1">Belongs to the short-chain dehydrogenases/reductases (SDR) family.</text>
</comment>
<name>A0A0F0IEY1_ASPPU</name>
<dbReference type="Proteomes" id="UP000033540">
    <property type="component" value="Unassembled WGS sequence"/>
</dbReference>
<dbReference type="Pfam" id="PF00106">
    <property type="entry name" value="adh_short"/>
    <property type="match status" value="1"/>
</dbReference>
<dbReference type="Gene3D" id="3.40.50.720">
    <property type="entry name" value="NAD(P)-binding Rossmann-like Domain"/>
    <property type="match status" value="1"/>
</dbReference>
<dbReference type="EMBL" id="JZEE01000311">
    <property type="protein sequence ID" value="KJK66275.1"/>
    <property type="molecule type" value="Genomic_DNA"/>
</dbReference>
<gene>
    <name evidence="4" type="ORF">P875_00021624</name>
</gene>